<evidence type="ECO:0000256" key="6">
    <source>
        <dbReference type="ARBA" id="ARBA00023136"/>
    </source>
</evidence>
<reference evidence="9 10" key="1">
    <citation type="submission" date="2020-01" db="EMBL/GenBank/DDBJ databases">
        <title>Leptobacterium flavescens.</title>
        <authorList>
            <person name="Wang G."/>
        </authorList>
    </citation>
    <scope>NUCLEOTIDE SEQUENCE [LARGE SCALE GENOMIC DNA]</scope>
    <source>
        <strain evidence="9 10">KCTC 22160</strain>
    </source>
</reference>
<evidence type="ECO:0000256" key="7">
    <source>
        <dbReference type="SAM" id="Phobius"/>
    </source>
</evidence>
<keyword evidence="3" id="KW-1003">Cell membrane</keyword>
<gene>
    <name evidence="9" type="ORF">GWK08_05940</name>
</gene>
<feature type="transmembrane region" description="Helical" evidence="7">
    <location>
        <begin position="141"/>
        <end position="167"/>
    </location>
</feature>
<comment type="similarity">
    <text evidence="2">Belongs to the GSP F family.</text>
</comment>
<evidence type="ECO:0000256" key="1">
    <source>
        <dbReference type="ARBA" id="ARBA00004651"/>
    </source>
</evidence>
<keyword evidence="5 7" id="KW-1133">Transmembrane helix</keyword>
<proteinExistence type="inferred from homology"/>
<dbReference type="PRINTS" id="PR00812">
    <property type="entry name" value="BCTERIALGSPF"/>
</dbReference>
<dbReference type="InterPro" id="IPR003004">
    <property type="entry name" value="GspF/PilC"/>
</dbReference>
<dbReference type="Gene3D" id="1.20.81.30">
    <property type="entry name" value="Type II secretion system (T2SS), domain F"/>
    <property type="match status" value="2"/>
</dbReference>
<feature type="domain" description="Type II secretion system protein GspF" evidence="8">
    <location>
        <begin position="248"/>
        <end position="370"/>
    </location>
</feature>
<dbReference type="PANTHER" id="PTHR30012:SF0">
    <property type="entry name" value="TYPE II SECRETION SYSTEM PROTEIN F-RELATED"/>
    <property type="match status" value="1"/>
</dbReference>
<dbReference type="AlphaFoldDB" id="A0A6P0UI00"/>
<dbReference type="Pfam" id="PF00482">
    <property type="entry name" value="T2SSF"/>
    <property type="match status" value="2"/>
</dbReference>
<keyword evidence="10" id="KW-1185">Reference proteome</keyword>
<feature type="transmembrane region" description="Helical" evidence="7">
    <location>
        <begin position="197"/>
        <end position="216"/>
    </location>
</feature>
<feature type="domain" description="Type II secretion system protein GspF" evidence="8">
    <location>
        <begin position="46"/>
        <end position="168"/>
    </location>
</feature>
<dbReference type="Proteomes" id="UP000468581">
    <property type="component" value="Unassembled WGS sequence"/>
</dbReference>
<name>A0A6P0UI00_9FLAO</name>
<evidence type="ECO:0000313" key="9">
    <source>
        <dbReference type="EMBL" id="NER12971.1"/>
    </source>
</evidence>
<evidence type="ECO:0000256" key="3">
    <source>
        <dbReference type="ARBA" id="ARBA00022475"/>
    </source>
</evidence>
<comment type="subcellular location">
    <subcellularLocation>
        <location evidence="1">Cell membrane</location>
        <topology evidence="1">Multi-pass membrane protein</topology>
    </subcellularLocation>
</comment>
<keyword evidence="6 7" id="KW-0472">Membrane</keyword>
<protein>
    <submittedName>
        <fullName evidence="9">Type II secretion system F family protein</fullName>
    </submittedName>
</protein>
<organism evidence="9 10">
    <name type="scientific">Leptobacterium flavescens</name>
    <dbReference type="NCBI Taxonomy" id="472055"/>
    <lineage>
        <taxon>Bacteria</taxon>
        <taxon>Pseudomonadati</taxon>
        <taxon>Bacteroidota</taxon>
        <taxon>Flavobacteriia</taxon>
        <taxon>Flavobacteriales</taxon>
        <taxon>Flavobacteriaceae</taxon>
        <taxon>Leptobacterium</taxon>
    </lineage>
</organism>
<dbReference type="InterPro" id="IPR042094">
    <property type="entry name" value="T2SS_GspF_sf"/>
</dbReference>
<dbReference type="EMBL" id="JAABOO010000001">
    <property type="protein sequence ID" value="NER12971.1"/>
    <property type="molecule type" value="Genomic_DNA"/>
</dbReference>
<evidence type="ECO:0000256" key="4">
    <source>
        <dbReference type="ARBA" id="ARBA00022692"/>
    </source>
</evidence>
<keyword evidence="4 7" id="KW-0812">Transmembrane</keyword>
<dbReference type="GO" id="GO:0005886">
    <property type="term" value="C:plasma membrane"/>
    <property type="evidence" value="ECO:0007669"/>
    <property type="project" value="UniProtKB-SubCell"/>
</dbReference>
<accession>A0A6P0UI00</accession>
<evidence type="ECO:0000256" key="5">
    <source>
        <dbReference type="ARBA" id="ARBA00022989"/>
    </source>
</evidence>
<dbReference type="InterPro" id="IPR018076">
    <property type="entry name" value="T2SS_GspF_dom"/>
</dbReference>
<evidence type="ECO:0000313" key="10">
    <source>
        <dbReference type="Proteomes" id="UP000468581"/>
    </source>
</evidence>
<evidence type="ECO:0000259" key="8">
    <source>
        <dbReference type="Pfam" id="PF00482"/>
    </source>
</evidence>
<comment type="caution">
    <text evidence="9">The sequence shown here is derived from an EMBL/GenBank/DDBJ whole genome shotgun (WGS) entry which is preliminary data.</text>
</comment>
<sequence>MAFNLDNISTANATAPSKKSGGETSILKKEIRLFGSLFSNKQKENFYTELSVLLRAGVNLKEALSLIEEAQKKKEIKEFLQGIITEIVAGNSFSETMLKRKEFTEYEYHSVKIGEETGTLERICKEMGSFFYKKNEQRRNLVSALTYPVIILVTAVLVLVFMLRFVVPMFQDIFKLNNVELPAITKMIIALSESLKSYGWLFLAAIVLFFVFRGMLKKKQWYMRKKDELLVRIPFLGAFVKTVYLAQFTQAVSLLSASRVPIVSSIQLVKKMIGFYPLQKALQTAEERILTGTSLSESLKGNKVFDNKIIALIKVAEETNQLDFIFERLNNQYNTELQQRSKLLSTVMEPLIIVFVGLLVGVILIAMYLPMFKLSSVLG</sequence>
<dbReference type="RefSeq" id="WP_163605975.1">
    <property type="nucleotide sequence ID" value="NZ_JAABOO010000001.1"/>
</dbReference>
<feature type="transmembrane region" description="Helical" evidence="7">
    <location>
        <begin position="350"/>
        <end position="369"/>
    </location>
</feature>
<dbReference type="PANTHER" id="PTHR30012">
    <property type="entry name" value="GENERAL SECRETION PATHWAY PROTEIN"/>
    <property type="match status" value="1"/>
</dbReference>
<evidence type="ECO:0000256" key="2">
    <source>
        <dbReference type="ARBA" id="ARBA00005745"/>
    </source>
</evidence>